<keyword evidence="2" id="KW-0963">Cytoplasm</keyword>
<dbReference type="PANTHER" id="PTHR10829:SF29">
    <property type="entry name" value="COACTOSIN-LIKE PROTEIN"/>
    <property type="match status" value="1"/>
</dbReference>
<name>A0A131XJ46_9ACAR</name>
<comment type="subunit">
    <text evidence="7">Interacts with 5-lipoxygenase (ALOX5/5LO) in a calcium-independent manner. Binds to F-actin with a stoichiometry of 1:2.</text>
</comment>
<comment type="function">
    <text evidence="6">Binds to F-actin in a calcium-independent manner. Has no direct effect on actin depolymerization. Acts as a chaperone for ALOX5 (5LO), influencing both its stability and activity in leukotrienes synthesis.</text>
</comment>
<keyword evidence="3" id="KW-0009">Actin-binding</keyword>
<dbReference type="AlphaFoldDB" id="A0A131XJ46"/>
<feature type="domain" description="ADF-H" evidence="9">
    <location>
        <begin position="1"/>
        <end position="128"/>
    </location>
</feature>
<dbReference type="GO" id="GO:0030864">
    <property type="term" value="C:cortical actin cytoskeleton"/>
    <property type="evidence" value="ECO:0007669"/>
    <property type="project" value="TreeGrafter"/>
</dbReference>
<dbReference type="PANTHER" id="PTHR10829">
    <property type="entry name" value="CORTACTIN AND DREBRIN"/>
    <property type="match status" value="1"/>
</dbReference>
<evidence type="ECO:0000256" key="5">
    <source>
        <dbReference type="ARBA" id="ARBA00038052"/>
    </source>
</evidence>
<dbReference type="InterPro" id="IPR029006">
    <property type="entry name" value="ADF-H/Gelsolin-like_dom_sf"/>
</dbReference>
<accession>A0A131XJ46</accession>
<evidence type="ECO:0000259" key="9">
    <source>
        <dbReference type="PROSITE" id="PS51263"/>
    </source>
</evidence>
<evidence type="ECO:0000256" key="4">
    <source>
        <dbReference type="ARBA" id="ARBA00023212"/>
    </source>
</evidence>
<dbReference type="GO" id="GO:0030427">
    <property type="term" value="C:site of polarized growth"/>
    <property type="evidence" value="ECO:0007669"/>
    <property type="project" value="TreeGrafter"/>
</dbReference>
<dbReference type="Gene3D" id="3.40.20.10">
    <property type="entry name" value="Severin"/>
    <property type="match status" value="1"/>
</dbReference>
<sequence length="139" mass="15484">MSVHVESVQGAYDDVRDDRNSTTWALLTYDGGLIRATSRGEDFETLKKNLAEHERAFIYLRIQAGDEMSKRSKFVFITWLSETVGVLQRARISSDKAAVKEIIKNFAVELQVEDPGELTEDHIKNAVSKAGGTDYGTAS</sequence>
<evidence type="ECO:0000256" key="1">
    <source>
        <dbReference type="ARBA" id="ARBA00004245"/>
    </source>
</evidence>
<keyword evidence="4" id="KW-0206">Cytoskeleton</keyword>
<evidence type="ECO:0000313" key="10">
    <source>
        <dbReference type="EMBL" id="JAP67584.1"/>
    </source>
</evidence>
<dbReference type="FunFam" id="3.40.20.10:FF:000018">
    <property type="entry name" value="Coactosin-like 1"/>
    <property type="match status" value="1"/>
</dbReference>
<evidence type="ECO:0000256" key="7">
    <source>
        <dbReference type="ARBA" id="ARBA00062335"/>
    </source>
</evidence>
<dbReference type="GO" id="GO:0030833">
    <property type="term" value="P:regulation of actin filament polymerization"/>
    <property type="evidence" value="ECO:0007669"/>
    <property type="project" value="TreeGrafter"/>
</dbReference>
<organism evidence="10">
    <name type="scientific">Hyalomma excavatum</name>
    <dbReference type="NCBI Taxonomy" id="257692"/>
    <lineage>
        <taxon>Eukaryota</taxon>
        <taxon>Metazoa</taxon>
        <taxon>Ecdysozoa</taxon>
        <taxon>Arthropoda</taxon>
        <taxon>Chelicerata</taxon>
        <taxon>Arachnida</taxon>
        <taxon>Acari</taxon>
        <taxon>Parasitiformes</taxon>
        <taxon>Ixodida</taxon>
        <taxon>Ixodoidea</taxon>
        <taxon>Ixodidae</taxon>
        <taxon>Hyalomminae</taxon>
        <taxon>Hyalomma</taxon>
    </lineage>
</organism>
<comment type="similarity">
    <text evidence="5">Belongs to the actin-binding proteins ADF family. Coactosin subfamily.</text>
</comment>
<dbReference type="EMBL" id="GEFH01000997">
    <property type="protein sequence ID" value="JAP67584.1"/>
    <property type="molecule type" value="mRNA"/>
</dbReference>
<dbReference type="SMART" id="SM00102">
    <property type="entry name" value="ADF"/>
    <property type="match status" value="1"/>
</dbReference>
<evidence type="ECO:0000256" key="3">
    <source>
        <dbReference type="ARBA" id="ARBA00023203"/>
    </source>
</evidence>
<proteinExistence type="evidence at transcript level"/>
<reference evidence="10" key="1">
    <citation type="journal article" date="2017" name="Ticks Tick Borne Dis.">
        <title>An insight into the sialome of Hyalomma excavatum.</title>
        <authorList>
            <person name="Ribeiro J.M."/>
            <person name="Slovak M."/>
            <person name="Francischetti I.M."/>
        </authorList>
    </citation>
    <scope>NUCLEOTIDE SEQUENCE</scope>
    <source>
        <strain evidence="10">Samish</strain>
        <tissue evidence="10">Salivary glands</tissue>
    </source>
</reference>
<dbReference type="GO" id="GO:0005884">
    <property type="term" value="C:actin filament"/>
    <property type="evidence" value="ECO:0007669"/>
    <property type="project" value="TreeGrafter"/>
</dbReference>
<evidence type="ECO:0000256" key="2">
    <source>
        <dbReference type="ARBA" id="ARBA00022490"/>
    </source>
</evidence>
<dbReference type="SUPFAM" id="SSF55753">
    <property type="entry name" value="Actin depolymerizing proteins"/>
    <property type="match status" value="1"/>
</dbReference>
<evidence type="ECO:0000256" key="8">
    <source>
        <dbReference type="ARBA" id="ARBA00068121"/>
    </source>
</evidence>
<evidence type="ECO:0000256" key="6">
    <source>
        <dbReference type="ARBA" id="ARBA00058385"/>
    </source>
</evidence>
<comment type="subcellular location">
    <subcellularLocation>
        <location evidence="1">Cytoplasm</location>
        <location evidence="1">Cytoskeleton</location>
    </subcellularLocation>
</comment>
<dbReference type="PROSITE" id="PS51263">
    <property type="entry name" value="ADF_H"/>
    <property type="match status" value="1"/>
</dbReference>
<dbReference type="CDD" id="cd11282">
    <property type="entry name" value="ADF_coactosin_like"/>
    <property type="match status" value="1"/>
</dbReference>
<dbReference type="GO" id="GO:0051015">
    <property type="term" value="F:actin filament binding"/>
    <property type="evidence" value="ECO:0007669"/>
    <property type="project" value="TreeGrafter"/>
</dbReference>
<dbReference type="Pfam" id="PF00241">
    <property type="entry name" value="Cofilin_ADF"/>
    <property type="match status" value="1"/>
</dbReference>
<protein>
    <recommendedName>
        <fullName evidence="8">Coactosin-like protein</fullName>
    </recommendedName>
</protein>
<dbReference type="InterPro" id="IPR002108">
    <property type="entry name" value="ADF-H"/>
</dbReference>